<name>A0A328TVJ0_9BACL</name>
<keyword evidence="1" id="KW-1133">Transmembrane helix</keyword>
<feature type="transmembrane region" description="Helical" evidence="1">
    <location>
        <begin position="72"/>
        <end position="95"/>
    </location>
</feature>
<evidence type="ECO:0000313" key="2">
    <source>
        <dbReference type="EMBL" id="RAP74527.1"/>
    </source>
</evidence>
<dbReference type="InterPro" id="IPR018729">
    <property type="entry name" value="DUF2269_transmembrane"/>
</dbReference>
<evidence type="ECO:0000313" key="3">
    <source>
        <dbReference type="Proteomes" id="UP000249260"/>
    </source>
</evidence>
<keyword evidence="1" id="KW-0812">Transmembrane</keyword>
<evidence type="ECO:0008006" key="4">
    <source>
        <dbReference type="Google" id="ProtNLM"/>
    </source>
</evidence>
<sequence>MKWLVLIHVMSAIIGVGPTFFIHTLFGRKDNIGELRSAFKLGSKLELFPKIGGSLAVITGLILVFADGWEFVSFWILGSLALYIAIQVLVIGFAAPVTKQLGKLLEDTKKISADQAVPDDQIRLLNKANKLYYGATAMGTLLFIFMVLKPFY</sequence>
<feature type="transmembrane region" description="Helical" evidence="1">
    <location>
        <begin position="47"/>
        <end position="66"/>
    </location>
</feature>
<organism evidence="2 3">
    <name type="scientific">Paenibacillus montanisoli</name>
    <dbReference type="NCBI Taxonomy" id="2081970"/>
    <lineage>
        <taxon>Bacteria</taxon>
        <taxon>Bacillati</taxon>
        <taxon>Bacillota</taxon>
        <taxon>Bacilli</taxon>
        <taxon>Bacillales</taxon>
        <taxon>Paenibacillaceae</taxon>
        <taxon>Paenibacillus</taxon>
    </lineage>
</organism>
<dbReference type="OrthoDB" id="69600at2"/>
<accession>A0A328TVJ0</accession>
<dbReference type="Proteomes" id="UP000249260">
    <property type="component" value="Unassembled WGS sequence"/>
</dbReference>
<comment type="caution">
    <text evidence="2">The sequence shown here is derived from an EMBL/GenBank/DDBJ whole genome shotgun (WGS) entry which is preliminary data.</text>
</comment>
<protein>
    <recommendedName>
        <fullName evidence="4">DUF2269 domain-containing protein</fullName>
    </recommendedName>
</protein>
<proteinExistence type="predicted"/>
<dbReference type="Pfam" id="PF10027">
    <property type="entry name" value="DUF2269"/>
    <property type="match status" value="1"/>
</dbReference>
<gene>
    <name evidence="2" type="ORF">DL346_20915</name>
</gene>
<reference evidence="2 3" key="1">
    <citation type="submission" date="2018-06" db="EMBL/GenBank/DDBJ databases">
        <title>Paenibacillus montanisoli sp. nov., isolated from mountain area soil.</title>
        <authorList>
            <person name="Wu M."/>
        </authorList>
    </citation>
    <scope>NUCLEOTIDE SEQUENCE [LARGE SCALE GENOMIC DNA]</scope>
    <source>
        <strain evidence="2 3">RA17</strain>
    </source>
</reference>
<evidence type="ECO:0000256" key="1">
    <source>
        <dbReference type="SAM" id="Phobius"/>
    </source>
</evidence>
<dbReference type="RefSeq" id="WP_112884316.1">
    <property type="nucleotide sequence ID" value="NZ_QLUW01000004.1"/>
</dbReference>
<feature type="transmembrane region" description="Helical" evidence="1">
    <location>
        <begin position="131"/>
        <end position="148"/>
    </location>
</feature>
<keyword evidence="1" id="KW-0472">Membrane</keyword>
<dbReference type="AlphaFoldDB" id="A0A328TVJ0"/>
<dbReference type="EMBL" id="QLUW01000004">
    <property type="protein sequence ID" value="RAP74527.1"/>
    <property type="molecule type" value="Genomic_DNA"/>
</dbReference>
<keyword evidence="3" id="KW-1185">Reference proteome</keyword>
<feature type="transmembrane region" description="Helical" evidence="1">
    <location>
        <begin position="6"/>
        <end position="26"/>
    </location>
</feature>